<evidence type="ECO:0000313" key="3">
    <source>
        <dbReference type="Proteomes" id="UP001218218"/>
    </source>
</evidence>
<protein>
    <submittedName>
        <fullName evidence="2">Uncharacterized protein</fullName>
    </submittedName>
</protein>
<accession>A0AAD7EHU6</accession>
<organism evidence="2 3">
    <name type="scientific">Mycena albidolilacea</name>
    <dbReference type="NCBI Taxonomy" id="1033008"/>
    <lineage>
        <taxon>Eukaryota</taxon>
        <taxon>Fungi</taxon>
        <taxon>Dikarya</taxon>
        <taxon>Basidiomycota</taxon>
        <taxon>Agaricomycotina</taxon>
        <taxon>Agaricomycetes</taxon>
        <taxon>Agaricomycetidae</taxon>
        <taxon>Agaricales</taxon>
        <taxon>Marasmiineae</taxon>
        <taxon>Mycenaceae</taxon>
        <taxon>Mycena</taxon>
    </lineage>
</organism>
<dbReference type="AlphaFoldDB" id="A0AAD7EHU6"/>
<gene>
    <name evidence="2" type="ORF">DFH08DRAFT_816273</name>
</gene>
<feature type="region of interest" description="Disordered" evidence="1">
    <location>
        <begin position="190"/>
        <end position="213"/>
    </location>
</feature>
<comment type="caution">
    <text evidence="2">The sequence shown here is derived from an EMBL/GenBank/DDBJ whole genome shotgun (WGS) entry which is preliminary data.</text>
</comment>
<proteinExistence type="predicted"/>
<evidence type="ECO:0000256" key="1">
    <source>
        <dbReference type="SAM" id="MobiDB-lite"/>
    </source>
</evidence>
<evidence type="ECO:0000313" key="2">
    <source>
        <dbReference type="EMBL" id="KAJ7327425.1"/>
    </source>
</evidence>
<feature type="compositionally biased region" description="Basic and acidic residues" evidence="1">
    <location>
        <begin position="197"/>
        <end position="213"/>
    </location>
</feature>
<sequence>MAKTQFSDLFTAAKNQAVMVLWEMPAYTKVQTIRCTTVKFVKRVKNATNCVTTQKPTYIQTHNIFWHGIMTRLGMPHSDFSLHHSPSLPLVRCNAQLLAAQPKLASVDALNNNTYRDTCSVHGVAGAPGPPIHPPAAPLAAPPQAALIPAANIPTPCAQPGRGHGGTSAQGLVHPRPIVRPMAHSWANERQIVLQEKGTDPKAEQQRLERIAQ</sequence>
<name>A0AAD7EHU6_9AGAR</name>
<keyword evidence="3" id="KW-1185">Reference proteome</keyword>
<reference evidence="2" key="1">
    <citation type="submission" date="2023-03" db="EMBL/GenBank/DDBJ databases">
        <title>Massive genome expansion in bonnet fungi (Mycena s.s.) driven by repeated elements and novel gene families across ecological guilds.</title>
        <authorList>
            <consortium name="Lawrence Berkeley National Laboratory"/>
            <person name="Harder C.B."/>
            <person name="Miyauchi S."/>
            <person name="Viragh M."/>
            <person name="Kuo A."/>
            <person name="Thoen E."/>
            <person name="Andreopoulos B."/>
            <person name="Lu D."/>
            <person name="Skrede I."/>
            <person name="Drula E."/>
            <person name="Henrissat B."/>
            <person name="Morin E."/>
            <person name="Kohler A."/>
            <person name="Barry K."/>
            <person name="LaButti K."/>
            <person name="Morin E."/>
            <person name="Salamov A."/>
            <person name="Lipzen A."/>
            <person name="Mereny Z."/>
            <person name="Hegedus B."/>
            <person name="Baldrian P."/>
            <person name="Stursova M."/>
            <person name="Weitz H."/>
            <person name="Taylor A."/>
            <person name="Grigoriev I.V."/>
            <person name="Nagy L.G."/>
            <person name="Martin F."/>
            <person name="Kauserud H."/>
        </authorList>
    </citation>
    <scope>NUCLEOTIDE SEQUENCE</scope>
    <source>
        <strain evidence="2">CBHHK002</strain>
    </source>
</reference>
<dbReference type="EMBL" id="JARIHO010000041">
    <property type="protein sequence ID" value="KAJ7327425.1"/>
    <property type="molecule type" value="Genomic_DNA"/>
</dbReference>
<dbReference type="Proteomes" id="UP001218218">
    <property type="component" value="Unassembled WGS sequence"/>
</dbReference>